<feature type="non-terminal residue" evidence="2">
    <location>
        <position position="111"/>
    </location>
</feature>
<organism evidence="2 3">
    <name type="scientific">Leishmania utingensis</name>
    <dbReference type="NCBI Taxonomy" id="653362"/>
    <lineage>
        <taxon>Eukaryota</taxon>
        <taxon>Discoba</taxon>
        <taxon>Euglenozoa</taxon>
        <taxon>Kinetoplastea</taxon>
        <taxon>Metakinetoplastina</taxon>
        <taxon>Trypanosomatida</taxon>
        <taxon>Trypanosomatidae</taxon>
        <taxon>Leishmaniinae</taxon>
        <taxon>Leishmania</taxon>
    </lineage>
</organism>
<keyword evidence="3" id="KW-1185">Reference proteome</keyword>
<reference evidence="2 3" key="1">
    <citation type="submission" date="2024-02" db="EMBL/GenBank/DDBJ databases">
        <title>FIRST GENOME SEQUENCES OF Leishmania (Viannia) shawi, Leishmania (Viannia) lindenbergi AND Leishmania (Viannia) utingensis.</title>
        <authorList>
            <person name="Resadore F."/>
            <person name="Custodio M.G.F."/>
            <person name="Boite M.C."/>
            <person name="Cupolillo E."/>
            <person name="Ferreira G.E.M."/>
        </authorList>
    </citation>
    <scope>NUCLEOTIDE SEQUENCE [LARGE SCALE GENOMIC DNA]</scope>
    <source>
        <strain evidence="2 3">ITUB/BR/1977/M4964</strain>
    </source>
</reference>
<keyword evidence="1" id="KW-1133">Transmembrane helix</keyword>
<dbReference type="PANTHER" id="PTHR13285">
    <property type="entry name" value="ACYLTRANSFERASE"/>
    <property type="match status" value="1"/>
</dbReference>
<dbReference type="GO" id="GO:0005783">
    <property type="term" value="C:endoplasmic reticulum"/>
    <property type="evidence" value="ECO:0007669"/>
    <property type="project" value="TreeGrafter"/>
</dbReference>
<gene>
    <name evidence="2" type="ORF">Q4I30_000415</name>
</gene>
<evidence type="ECO:0000256" key="1">
    <source>
        <dbReference type="SAM" id="Phobius"/>
    </source>
</evidence>
<dbReference type="AlphaFoldDB" id="A0AAW3B3Y4"/>
<feature type="transmembrane region" description="Helical" evidence="1">
    <location>
        <begin position="66"/>
        <end position="83"/>
    </location>
</feature>
<comment type="caution">
    <text evidence="2">The sequence shown here is derived from an EMBL/GenBank/DDBJ whole genome shotgun (WGS) entry which is preliminary data.</text>
</comment>
<keyword evidence="1" id="KW-0812">Transmembrane</keyword>
<evidence type="ECO:0000313" key="3">
    <source>
        <dbReference type="Proteomes" id="UP001482455"/>
    </source>
</evidence>
<dbReference type="GO" id="GO:0016746">
    <property type="term" value="F:acyltransferase activity"/>
    <property type="evidence" value="ECO:0007669"/>
    <property type="project" value="TreeGrafter"/>
</dbReference>
<evidence type="ECO:0000313" key="2">
    <source>
        <dbReference type="EMBL" id="KAL0515945.1"/>
    </source>
</evidence>
<accession>A0AAW3B3Y4</accession>
<protein>
    <submittedName>
        <fullName evidence="2">Uncharacterized protein</fullName>
    </submittedName>
</protein>
<dbReference type="EMBL" id="JBAMZL010000001">
    <property type="protein sequence ID" value="KAL0515945.1"/>
    <property type="molecule type" value="Genomic_DNA"/>
</dbReference>
<proteinExistence type="predicted"/>
<name>A0AAW3B3Y4_9TRYP</name>
<sequence>MSSFNAFVSYMRVPSTSMPLRKMVTYAFAIFRIYATTVLLLHFVHLPALARHSYLITEMSLQEQTHYFYYSLVYLWLKFSFIWKSSRLFAMLSGIEVPAMLSGIEVPEDMR</sequence>
<dbReference type="PANTHER" id="PTHR13285:SF18">
    <property type="entry name" value="PROTEIN-CYSTEINE N-PALMITOYLTRANSFERASE RASP"/>
    <property type="match status" value="1"/>
</dbReference>
<dbReference type="InterPro" id="IPR051085">
    <property type="entry name" value="MB_O-acyltransferase"/>
</dbReference>
<keyword evidence="1" id="KW-0472">Membrane</keyword>
<dbReference type="Proteomes" id="UP001482455">
    <property type="component" value="Unassembled WGS sequence"/>
</dbReference>